<proteinExistence type="predicted"/>
<organism evidence="3 4">
    <name type="scientific">Halanaerobacter jeridensis</name>
    <dbReference type="NCBI Taxonomy" id="706427"/>
    <lineage>
        <taxon>Bacteria</taxon>
        <taxon>Bacillati</taxon>
        <taxon>Bacillota</taxon>
        <taxon>Clostridia</taxon>
        <taxon>Halanaerobiales</taxon>
        <taxon>Halobacteroidaceae</taxon>
        <taxon>Halanaerobacter</taxon>
    </lineage>
</organism>
<comment type="caution">
    <text evidence="3">The sequence shown here is derived from an EMBL/GenBank/DDBJ whole genome shotgun (WGS) entry which is preliminary data.</text>
</comment>
<dbReference type="Proteomes" id="UP000774000">
    <property type="component" value="Unassembled WGS sequence"/>
</dbReference>
<feature type="domain" description="UvrD-like helicase C-terminal" evidence="1">
    <location>
        <begin position="778"/>
        <end position="825"/>
    </location>
</feature>
<dbReference type="Pfam" id="PF13643">
    <property type="entry name" value="DUF4145"/>
    <property type="match status" value="1"/>
</dbReference>
<dbReference type="InterPro" id="IPR027417">
    <property type="entry name" value="P-loop_NTPase"/>
</dbReference>
<gene>
    <name evidence="3" type="ORF">JOC47_001611</name>
</gene>
<dbReference type="InterPro" id="IPR025285">
    <property type="entry name" value="DUF4145"/>
</dbReference>
<dbReference type="AlphaFoldDB" id="A0A939BMK3"/>
<feature type="domain" description="DUF4145" evidence="2">
    <location>
        <begin position="23"/>
        <end position="109"/>
    </location>
</feature>
<name>A0A939BMK3_9FIRM</name>
<dbReference type="SUPFAM" id="SSF52540">
    <property type="entry name" value="P-loop containing nucleoside triphosphate hydrolases"/>
    <property type="match status" value="1"/>
</dbReference>
<evidence type="ECO:0000259" key="2">
    <source>
        <dbReference type="Pfam" id="PF13643"/>
    </source>
</evidence>
<sequence>MSFSNFSFLKDKWSDLSKIAKLAEKNLYSDPNTTLFKLRKFGEKIVDYIFTYEDLEGMKDDRQFNRLKKLEEEELINQEVLEKFHDLRKVGNEAVHNAHDDSKDAEELIAVAYEVAIWFMQLYGDWDFEGDEFRLPDEEMMTFLDSNRKFITTDPFGTQGQQEEKEVWESVKKSFRDKECLAYWRYPIFSKRGENRSEPDILIVDKELGLIVLEVISANLEQIDEINGSQWDYRGYDLDSETPIENVEDQLFALLGYCDAERELRRKVTGRSIVVLPNITKEEWEDSDLPILSDLKPIIYGDQLGPKTLLERIKDYDPIARGQQLDKQKWKTLISVLTGTVLHREKAKSNNQDQKTRKGVKNIIKEHLHKIDLKQEEIGKSIPPGAQRIRGIAGSGKSVLLAQKAAHMHLKNPDWKIALVFFTRSLYDATIKQLDKWMKRFTNGEQGYNPAENDNLLVLHAWGSKNQPGFYRKVCDEHEVKPLGAMNKKLGDRDPNQKLILASKIFLEKELEIKQLFDAVLIDEAQDLVADDEELKYQNKQPFFWLAYQTLSDINDEQDKRLIWAYDEAQSLNSLNIPTAPELFGDDPKFKRMVSGFHDGGIRKSEIMYKCYRTPGPILVAAHAIGMGLLREEGMLRGFTRQEDWENVGYQVREGSFRPGNQIVLHRPQDTTPNRVPEIWDDEIIGFDNYSTRDKELQALANNIKYNIQKEDLDPSRDILVIALGEGKEGYRLKTKAAKVLQKYDVDIYVPKAKEKNVVYPRYPNVDPNKFWHQEAVTIANIFRAKGNEAYMVYVIGLDQIAKNEADVGLRNQLFVALTRAKGWAQISGIGSYSLYDELEDVIASGNTFKFEFQRPVADEMSG</sequence>
<dbReference type="Pfam" id="PF13538">
    <property type="entry name" value="UvrD_C_2"/>
    <property type="match status" value="1"/>
</dbReference>
<keyword evidence="3" id="KW-0378">Hydrolase</keyword>
<keyword evidence="4" id="KW-1185">Reference proteome</keyword>
<dbReference type="EMBL" id="JAFBDQ010000007">
    <property type="protein sequence ID" value="MBM7556760.1"/>
    <property type="molecule type" value="Genomic_DNA"/>
</dbReference>
<dbReference type="InterPro" id="IPR027785">
    <property type="entry name" value="UvrD-like_helicase_C"/>
</dbReference>
<keyword evidence="3" id="KW-0347">Helicase</keyword>
<accession>A0A939BMK3</accession>
<dbReference type="Gene3D" id="3.40.50.300">
    <property type="entry name" value="P-loop containing nucleotide triphosphate hydrolases"/>
    <property type="match status" value="2"/>
</dbReference>
<reference evidence="3" key="1">
    <citation type="submission" date="2021-01" db="EMBL/GenBank/DDBJ databases">
        <title>Genomic Encyclopedia of Type Strains, Phase IV (KMG-IV): sequencing the most valuable type-strain genomes for metagenomic binning, comparative biology and taxonomic classification.</title>
        <authorList>
            <person name="Goeker M."/>
        </authorList>
    </citation>
    <scope>NUCLEOTIDE SEQUENCE</scope>
    <source>
        <strain evidence="3">DSM 23230</strain>
    </source>
</reference>
<keyword evidence="3" id="KW-0067">ATP-binding</keyword>
<protein>
    <submittedName>
        <fullName evidence="3">Superfamily I DNA and RNA helicase</fullName>
    </submittedName>
</protein>
<evidence type="ECO:0000313" key="3">
    <source>
        <dbReference type="EMBL" id="MBM7556760.1"/>
    </source>
</evidence>
<evidence type="ECO:0000259" key="1">
    <source>
        <dbReference type="Pfam" id="PF13538"/>
    </source>
</evidence>
<keyword evidence="3" id="KW-0547">Nucleotide-binding</keyword>
<evidence type="ECO:0000313" key="4">
    <source>
        <dbReference type="Proteomes" id="UP000774000"/>
    </source>
</evidence>
<dbReference type="GO" id="GO:0004386">
    <property type="term" value="F:helicase activity"/>
    <property type="evidence" value="ECO:0007669"/>
    <property type="project" value="UniProtKB-KW"/>
</dbReference>
<dbReference type="RefSeq" id="WP_204701538.1">
    <property type="nucleotide sequence ID" value="NZ_JAFBDQ010000007.1"/>
</dbReference>